<protein>
    <submittedName>
        <fullName evidence="2">Crp/Fnr family transcriptional regulator</fullName>
    </submittedName>
</protein>
<feature type="domain" description="Cyclic nucleotide-binding" evidence="1">
    <location>
        <begin position="30"/>
        <end position="112"/>
    </location>
</feature>
<dbReference type="PANTHER" id="PTHR24567">
    <property type="entry name" value="CRP FAMILY TRANSCRIPTIONAL REGULATORY PROTEIN"/>
    <property type="match status" value="1"/>
</dbReference>
<dbReference type="RefSeq" id="WP_068325884.1">
    <property type="nucleotide sequence ID" value="NZ_LVHF01000009.1"/>
</dbReference>
<proteinExistence type="predicted"/>
<sequence>MKTRLLQFLHQHGVSPQEAEAIAAQAEPLELPTRHILLHQGQEAEHFYFLVEGVCHACYLTEDGKAFSKEFYWEQEPIIGFEALTTSQPSGYLLETLMASRVLTLPITLLEQWRSQRHPLYLHLLERQLQFKEHKERFMLMYSPEERYQIFSEHFSELMLQITDKQLASYLGIAATSLSRIKARLKPDVDDIR</sequence>
<dbReference type="GO" id="GO:0003700">
    <property type="term" value="F:DNA-binding transcription factor activity"/>
    <property type="evidence" value="ECO:0007669"/>
    <property type="project" value="TreeGrafter"/>
</dbReference>
<dbReference type="GO" id="GO:0005829">
    <property type="term" value="C:cytosol"/>
    <property type="evidence" value="ECO:0007669"/>
    <property type="project" value="TreeGrafter"/>
</dbReference>
<gene>
    <name evidence="2" type="ORF">A3K86_00245</name>
</gene>
<comment type="caution">
    <text evidence="2">The sequence shown here is derived from an EMBL/GenBank/DDBJ whole genome shotgun (WGS) entry which is preliminary data.</text>
</comment>
<dbReference type="AlphaFoldDB" id="A0A178KQU3"/>
<dbReference type="Gene3D" id="2.60.120.10">
    <property type="entry name" value="Jelly Rolls"/>
    <property type="match status" value="1"/>
</dbReference>
<dbReference type="STRING" id="858640.A3K86_00245"/>
<keyword evidence="3" id="KW-1185">Reference proteome</keyword>
<evidence type="ECO:0000313" key="3">
    <source>
        <dbReference type="Proteomes" id="UP000078503"/>
    </source>
</evidence>
<reference evidence="2 3" key="1">
    <citation type="submission" date="2016-03" db="EMBL/GenBank/DDBJ databases">
        <title>Photobacterium proteolyticum sp. nov. a protease producing bacterium isolated from ocean sediments of Laizhou Bay.</title>
        <authorList>
            <person name="Li Y."/>
        </authorList>
    </citation>
    <scope>NUCLEOTIDE SEQUENCE [LARGE SCALE GENOMIC DNA]</scope>
    <source>
        <strain evidence="2 3">R-40508</strain>
    </source>
</reference>
<dbReference type="SUPFAM" id="SSF51206">
    <property type="entry name" value="cAMP-binding domain-like"/>
    <property type="match status" value="1"/>
</dbReference>
<dbReference type="PANTHER" id="PTHR24567:SF76">
    <property type="entry name" value="CYCLIC NUCLEOTIDE-BINDING DOMAIN PROTEIN"/>
    <property type="match status" value="1"/>
</dbReference>
<dbReference type="InterPro" id="IPR000595">
    <property type="entry name" value="cNMP-bd_dom"/>
</dbReference>
<organism evidence="2 3">
    <name type="scientific">Photobacterium jeanii</name>
    <dbReference type="NCBI Taxonomy" id="858640"/>
    <lineage>
        <taxon>Bacteria</taxon>
        <taxon>Pseudomonadati</taxon>
        <taxon>Pseudomonadota</taxon>
        <taxon>Gammaproteobacteria</taxon>
        <taxon>Vibrionales</taxon>
        <taxon>Vibrionaceae</taxon>
        <taxon>Photobacterium</taxon>
    </lineage>
</organism>
<dbReference type="InterPro" id="IPR050397">
    <property type="entry name" value="Env_Response_Regulators"/>
</dbReference>
<dbReference type="Proteomes" id="UP000078503">
    <property type="component" value="Unassembled WGS sequence"/>
</dbReference>
<dbReference type="EMBL" id="LVHF01000009">
    <property type="protein sequence ID" value="OAN19305.1"/>
    <property type="molecule type" value="Genomic_DNA"/>
</dbReference>
<dbReference type="CDD" id="cd00038">
    <property type="entry name" value="CAP_ED"/>
    <property type="match status" value="1"/>
</dbReference>
<dbReference type="Pfam" id="PF00027">
    <property type="entry name" value="cNMP_binding"/>
    <property type="match status" value="1"/>
</dbReference>
<evidence type="ECO:0000259" key="1">
    <source>
        <dbReference type="Pfam" id="PF00027"/>
    </source>
</evidence>
<name>A0A178KQU3_9GAMM</name>
<dbReference type="InterPro" id="IPR018490">
    <property type="entry name" value="cNMP-bd_dom_sf"/>
</dbReference>
<dbReference type="OrthoDB" id="9798104at2"/>
<dbReference type="InterPro" id="IPR014710">
    <property type="entry name" value="RmlC-like_jellyroll"/>
</dbReference>
<evidence type="ECO:0000313" key="2">
    <source>
        <dbReference type="EMBL" id="OAN19305.1"/>
    </source>
</evidence>
<accession>A0A178KQU3</accession>